<name>A0A317ZF58_9BACT</name>
<evidence type="ECO:0000313" key="1">
    <source>
        <dbReference type="EMBL" id="PXA02987.1"/>
    </source>
</evidence>
<dbReference type="Proteomes" id="UP000247099">
    <property type="component" value="Unassembled WGS sequence"/>
</dbReference>
<sequence>MIKKLLIGIVVLALIAVGLVYFFGASALNNGVKKGVETIGPKVTQTSVTLDSVNLSPFTGSGTLKGLYVGNPEGFKSENIFELGQIDIQVDTGTVFSDKIIIDKIHIRQPGISYEKTLTSSNVKELQENIEAFTGPKDDASAEPETGAKKQVVIRKLIIEEGTIYVGALGVGQTVKLPMIEMNDIGEDGNQMTMAEAIDMILGKVLNNIGPAIANAGELGKQAANVIKTQSLEKVDQAADEAGKAASDAVNKASDGIKNLFGN</sequence>
<comment type="caution">
    <text evidence="1">The sequence shown here is derived from an EMBL/GenBank/DDBJ whole genome shotgun (WGS) entry which is preliminary data.</text>
</comment>
<proteinExistence type="predicted"/>
<accession>A0A317ZF58</accession>
<reference evidence="1 2" key="1">
    <citation type="submission" date="2018-05" db="EMBL/GenBank/DDBJ databases">
        <title>Coraliomargarita sinensis sp. nov., isolated from a marine solar saltern.</title>
        <authorList>
            <person name="Zhou L.Y."/>
        </authorList>
    </citation>
    <scope>NUCLEOTIDE SEQUENCE [LARGE SCALE GENOMIC DNA]</scope>
    <source>
        <strain evidence="1 2">WN38</strain>
    </source>
</reference>
<dbReference type="InParanoid" id="A0A317ZF58"/>
<dbReference type="OrthoDB" id="196129at2"/>
<gene>
    <name evidence="1" type="ORF">DDZ13_14465</name>
</gene>
<dbReference type="AlphaFoldDB" id="A0A317ZF58"/>
<evidence type="ECO:0000313" key="2">
    <source>
        <dbReference type="Proteomes" id="UP000247099"/>
    </source>
</evidence>
<organism evidence="1 2">
    <name type="scientific">Coraliomargarita sinensis</name>
    <dbReference type="NCBI Taxonomy" id="2174842"/>
    <lineage>
        <taxon>Bacteria</taxon>
        <taxon>Pseudomonadati</taxon>
        <taxon>Verrucomicrobiota</taxon>
        <taxon>Opitutia</taxon>
        <taxon>Puniceicoccales</taxon>
        <taxon>Coraliomargaritaceae</taxon>
        <taxon>Coraliomargarita</taxon>
    </lineage>
</organism>
<dbReference type="RefSeq" id="WP_110132175.1">
    <property type="nucleotide sequence ID" value="NZ_QHJQ01000014.1"/>
</dbReference>
<dbReference type="EMBL" id="QHJQ01000014">
    <property type="protein sequence ID" value="PXA02987.1"/>
    <property type="molecule type" value="Genomic_DNA"/>
</dbReference>
<keyword evidence="2" id="KW-1185">Reference proteome</keyword>
<evidence type="ECO:0008006" key="3">
    <source>
        <dbReference type="Google" id="ProtNLM"/>
    </source>
</evidence>
<protein>
    <recommendedName>
        <fullName evidence="3">AsmA domain-containing protein</fullName>
    </recommendedName>
</protein>